<dbReference type="InterPro" id="IPR006442">
    <property type="entry name" value="Antitoxin_Phd/YefM"/>
</dbReference>
<comment type="function">
    <text evidence="2">Antitoxin component of a type II toxin-antitoxin (TA) system.</text>
</comment>
<dbReference type="Gene3D" id="3.40.1620.10">
    <property type="entry name" value="YefM-like domain"/>
    <property type="match status" value="1"/>
</dbReference>
<evidence type="ECO:0000313" key="4">
    <source>
        <dbReference type="Proteomes" id="UP000253831"/>
    </source>
</evidence>
<gene>
    <name evidence="3" type="ORF">DVS81_18225</name>
</gene>
<comment type="caution">
    <text evidence="3">The sequence shown here is derived from an EMBL/GenBank/DDBJ whole genome shotgun (WGS) entry which is preliminary data.</text>
</comment>
<dbReference type="NCBIfam" id="TIGR01552">
    <property type="entry name" value="phd_fam"/>
    <property type="match status" value="1"/>
</dbReference>
<evidence type="ECO:0000256" key="1">
    <source>
        <dbReference type="ARBA" id="ARBA00009981"/>
    </source>
</evidence>
<protein>
    <recommendedName>
        <fullName evidence="2">Antitoxin</fullName>
    </recommendedName>
</protein>
<dbReference type="PANTHER" id="PTHR35377">
    <property type="entry name" value="ANTITOXIN VAPB49-RELATED-RELATED"/>
    <property type="match status" value="1"/>
</dbReference>
<evidence type="ECO:0000256" key="2">
    <source>
        <dbReference type="RuleBase" id="RU362080"/>
    </source>
</evidence>
<comment type="similarity">
    <text evidence="1 2">Belongs to the phD/YefM antitoxin family.</text>
</comment>
<reference evidence="3 4" key="1">
    <citation type="submission" date="2018-05" db="EMBL/GenBank/DDBJ databases">
        <title>Integrated omic analyses show evidence that a Ca. Accumulibacter phosphatis strain performs denitrification under micro-aerobic conditions.</title>
        <authorList>
            <person name="Camejo P.Y."/>
            <person name="Katherine M.D."/>
            <person name="Daniel N.R."/>
        </authorList>
    </citation>
    <scope>NUCLEOTIDE SEQUENCE [LARGE SCALE GENOMIC DNA]</scope>
    <source>
        <strain evidence="3">UW-LDO-IC</strain>
    </source>
</reference>
<name>A0A369XJS6_9PROT</name>
<dbReference type="InterPro" id="IPR051416">
    <property type="entry name" value="phD-YefM_TA_antitoxins"/>
</dbReference>
<dbReference type="Proteomes" id="UP000253831">
    <property type="component" value="Unassembled WGS sequence"/>
</dbReference>
<sequence length="80" mass="8782">MREIGAFEAKNKLGTLLDWVENGEEVLITRRGKAVARLVPAEPGFDRAKARRAADGLLDARRDVTLGGLKIKDLVNEGRP</sequence>
<dbReference type="AlphaFoldDB" id="A0A369XJS6"/>
<dbReference type="PANTHER" id="PTHR35377:SF8">
    <property type="entry name" value="ANTITOXIN VAPB22"/>
    <property type="match status" value="1"/>
</dbReference>
<dbReference type="EMBL" id="QPGA01000055">
    <property type="protein sequence ID" value="RDE49146.1"/>
    <property type="molecule type" value="Genomic_DNA"/>
</dbReference>
<organism evidence="3 4">
    <name type="scientific">Candidatus Accumulibacter meliphilus</name>
    <dbReference type="NCBI Taxonomy" id="2211374"/>
    <lineage>
        <taxon>Bacteria</taxon>
        <taxon>Pseudomonadati</taxon>
        <taxon>Pseudomonadota</taxon>
        <taxon>Betaproteobacteria</taxon>
        <taxon>Candidatus Accumulibacter</taxon>
    </lineage>
</organism>
<evidence type="ECO:0000313" key="3">
    <source>
        <dbReference type="EMBL" id="RDE49146.1"/>
    </source>
</evidence>
<dbReference type="InterPro" id="IPR036165">
    <property type="entry name" value="YefM-like_sf"/>
</dbReference>
<proteinExistence type="inferred from homology"/>
<dbReference type="Pfam" id="PF02604">
    <property type="entry name" value="PhdYeFM_antitox"/>
    <property type="match status" value="1"/>
</dbReference>
<accession>A0A369XJS6</accession>
<dbReference type="SUPFAM" id="SSF143120">
    <property type="entry name" value="YefM-like"/>
    <property type="match status" value="1"/>
</dbReference>